<dbReference type="InterPro" id="IPR013324">
    <property type="entry name" value="RNA_pol_sigma_r3/r4-like"/>
</dbReference>
<keyword evidence="8" id="KW-1185">Reference proteome</keyword>
<evidence type="ECO:0000256" key="1">
    <source>
        <dbReference type="ARBA" id="ARBA00010641"/>
    </source>
</evidence>
<dbReference type="SUPFAM" id="SSF88659">
    <property type="entry name" value="Sigma3 and sigma4 domains of RNA polymerase sigma factors"/>
    <property type="match status" value="1"/>
</dbReference>
<dbReference type="Gene3D" id="1.10.10.10">
    <property type="entry name" value="Winged helix-like DNA-binding domain superfamily/Winged helix DNA-binding domain"/>
    <property type="match status" value="1"/>
</dbReference>
<keyword evidence="3" id="KW-0731">Sigma factor</keyword>
<dbReference type="PANTHER" id="PTHR43133:SF51">
    <property type="entry name" value="RNA POLYMERASE SIGMA FACTOR"/>
    <property type="match status" value="1"/>
</dbReference>
<organism evidence="7 8">
    <name type="scientific">Idiomarina rhizosphaerae</name>
    <dbReference type="NCBI Taxonomy" id="2961572"/>
    <lineage>
        <taxon>Bacteria</taxon>
        <taxon>Pseudomonadati</taxon>
        <taxon>Pseudomonadota</taxon>
        <taxon>Gammaproteobacteria</taxon>
        <taxon>Alteromonadales</taxon>
        <taxon>Idiomarinaceae</taxon>
        <taxon>Idiomarina</taxon>
    </lineage>
</organism>
<dbReference type="NCBIfam" id="TIGR02937">
    <property type="entry name" value="sigma70-ECF"/>
    <property type="match status" value="1"/>
</dbReference>
<dbReference type="PANTHER" id="PTHR43133">
    <property type="entry name" value="RNA POLYMERASE ECF-TYPE SIGMA FACTO"/>
    <property type="match status" value="1"/>
</dbReference>
<keyword evidence="4" id="KW-0804">Transcription</keyword>
<dbReference type="InterPro" id="IPR039425">
    <property type="entry name" value="RNA_pol_sigma-70-like"/>
</dbReference>
<comment type="caution">
    <text evidence="7">The sequence shown here is derived from an EMBL/GenBank/DDBJ whole genome shotgun (WGS) entry which is preliminary data.</text>
</comment>
<evidence type="ECO:0000256" key="4">
    <source>
        <dbReference type="ARBA" id="ARBA00023163"/>
    </source>
</evidence>
<feature type="domain" description="RNA polymerase sigma-70 region 2" evidence="5">
    <location>
        <begin position="26"/>
        <end position="92"/>
    </location>
</feature>
<keyword evidence="2" id="KW-0805">Transcription regulation</keyword>
<dbReference type="InterPro" id="IPR007627">
    <property type="entry name" value="RNA_pol_sigma70_r2"/>
</dbReference>
<evidence type="ECO:0000259" key="5">
    <source>
        <dbReference type="Pfam" id="PF04542"/>
    </source>
</evidence>
<evidence type="ECO:0000259" key="6">
    <source>
        <dbReference type="Pfam" id="PF08281"/>
    </source>
</evidence>
<dbReference type="Pfam" id="PF04542">
    <property type="entry name" value="Sigma70_r2"/>
    <property type="match status" value="1"/>
</dbReference>
<name>A0A9X2FW91_9GAMM</name>
<gene>
    <name evidence="7" type="ORF">NJR55_12215</name>
</gene>
<comment type="similarity">
    <text evidence="1">Belongs to the sigma-70 factor family. ECF subfamily.</text>
</comment>
<dbReference type="AlphaFoldDB" id="A0A9X2FW91"/>
<dbReference type="GO" id="GO:0003677">
    <property type="term" value="F:DNA binding"/>
    <property type="evidence" value="ECO:0007669"/>
    <property type="project" value="InterPro"/>
</dbReference>
<dbReference type="SUPFAM" id="SSF88946">
    <property type="entry name" value="Sigma2 domain of RNA polymerase sigma factors"/>
    <property type="match status" value="1"/>
</dbReference>
<proteinExistence type="inferred from homology"/>
<evidence type="ECO:0000313" key="7">
    <source>
        <dbReference type="EMBL" id="MCP1340354.1"/>
    </source>
</evidence>
<dbReference type="Proteomes" id="UP001139474">
    <property type="component" value="Unassembled WGS sequence"/>
</dbReference>
<sequence>MNMLPASDDKLINQALKGSQRSWVKLVKRYEGLVYNYCLRMTHNAQDAMDLMQEAFLAIYRHLPSYRGEGQFKAWMMRITVNKTMDFMRRRKHSPQYSIEEEVEDWTGIWHVPESQNPDYLYEQFSDNARVKAMLARLPGEQRLVVELKFFQHFTFDDISFQLGVPVSTVKTRLYTALQKLKEHEEKRHVV</sequence>
<dbReference type="Gene3D" id="1.10.1740.10">
    <property type="match status" value="1"/>
</dbReference>
<dbReference type="GO" id="GO:0016987">
    <property type="term" value="F:sigma factor activity"/>
    <property type="evidence" value="ECO:0007669"/>
    <property type="project" value="UniProtKB-KW"/>
</dbReference>
<dbReference type="GO" id="GO:0006352">
    <property type="term" value="P:DNA-templated transcription initiation"/>
    <property type="evidence" value="ECO:0007669"/>
    <property type="project" value="InterPro"/>
</dbReference>
<dbReference type="InterPro" id="IPR036388">
    <property type="entry name" value="WH-like_DNA-bd_sf"/>
</dbReference>
<dbReference type="RefSeq" id="WP_253620200.1">
    <property type="nucleotide sequence ID" value="NZ_JAMZDE010000008.1"/>
</dbReference>
<dbReference type="Pfam" id="PF08281">
    <property type="entry name" value="Sigma70_r4_2"/>
    <property type="match status" value="1"/>
</dbReference>
<protein>
    <submittedName>
        <fullName evidence="7">RNA polymerase sigma factor</fullName>
    </submittedName>
</protein>
<evidence type="ECO:0000256" key="3">
    <source>
        <dbReference type="ARBA" id="ARBA00023082"/>
    </source>
</evidence>
<dbReference type="InterPro" id="IPR013325">
    <property type="entry name" value="RNA_pol_sigma_r2"/>
</dbReference>
<accession>A0A9X2FW91</accession>
<dbReference type="EMBL" id="JAMZDE010000008">
    <property type="protein sequence ID" value="MCP1340354.1"/>
    <property type="molecule type" value="Genomic_DNA"/>
</dbReference>
<dbReference type="InterPro" id="IPR014284">
    <property type="entry name" value="RNA_pol_sigma-70_dom"/>
</dbReference>
<feature type="domain" description="RNA polymerase sigma factor 70 region 4 type 2" evidence="6">
    <location>
        <begin position="130"/>
        <end position="181"/>
    </location>
</feature>
<reference evidence="7" key="1">
    <citation type="submission" date="2022-06" db="EMBL/GenBank/DDBJ databases">
        <title>Idiomarina rhizosphaerae M1R2S28.</title>
        <authorList>
            <person name="Sun J.-Q."/>
            <person name="Li L.-F."/>
        </authorList>
    </citation>
    <scope>NUCLEOTIDE SEQUENCE</scope>
    <source>
        <strain evidence="7">M1R2S28</strain>
    </source>
</reference>
<dbReference type="CDD" id="cd06171">
    <property type="entry name" value="Sigma70_r4"/>
    <property type="match status" value="1"/>
</dbReference>
<dbReference type="InterPro" id="IPR013249">
    <property type="entry name" value="RNA_pol_sigma70_r4_t2"/>
</dbReference>
<evidence type="ECO:0000313" key="8">
    <source>
        <dbReference type="Proteomes" id="UP001139474"/>
    </source>
</evidence>
<evidence type="ECO:0000256" key="2">
    <source>
        <dbReference type="ARBA" id="ARBA00023015"/>
    </source>
</evidence>